<dbReference type="NCBIfam" id="NF033847">
    <property type="entry name" value="MCP_Sipho"/>
    <property type="match status" value="1"/>
</dbReference>
<evidence type="ECO:0000313" key="2">
    <source>
        <dbReference type="EMBL" id="QWY82762.1"/>
    </source>
</evidence>
<proteinExistence type="predicted"/>
<dbReference type="KEGG" id="vg:77932364"/>
<feature type="compositionally biased region" description="Acidic residues" evidence="1">
    <location>
        <begin position="90"/>
        <end position="110"/>
    </location>
</feature>
<dbReference type="Proteomes" id="UP000693725">
    <property type="component" value="Segment"/>
</dbReference>
<gene>
    <name evidence="2" type="primary">21</name>
    <name evidence="2" type="ORF">SEA_SILENTRX_21</name>
</gene>
<dbReference type="RefSeq" id="YP_010656402.1">
    <property type="nucleotide sequence ID" value="NC_070838.1"/>
</dbReference>
<reference evidence="2" key="1">
    <citation type="submission" date="2021-04" db="EMBL/GenBank/DDBJ databases">
        <authorList>
            <person name="Edwards E.G."/>
            <person name="Siddiqui F.A."/>
            <person name="Anastasi R.E."/>
            <person name="Conroy D.J."/>
            <person name="Gerton T.J."/>
            <person name="Laizure I.E."/>
            <person name="Reynolds J.D."/>
            <person name="Ulker M."/>
            <person name="Ouellette S.K."/>
            <person name="Duggan K.O."/>
            <person name="Johnson K.C."/>
            <person name="MacLea K.S."/>
            <person name="Garlena R.A."/>
            <person name="Russell D.A."/>
            <person name="Jacobs-Sera D."/>
            <person name="Hatfull G.F."/>
        </authorList>
    </citation>
    <scope>NUCLEOTIDE SEQUENCE</scope>
</reference>
<evidence type="ECO:0000313" key="3">
    <source>
        <dbReference type="Proteomes" id="UP000693725"/>
    </source>
</evidence>
<keyword evidence="3" id="KW-1185">Reference proteome</keyword>
<sequence length="562" mass="60289">MAKKFEAPANLQELDAAALEAAVNDAYAASEALLAIDEAEVTDEQLAELSAISDFVTAANEENTAREQAAAARAEQLAALRANLTPAEEAPAEDETPAEEDAPAEEEDAPAEQPKVAASIQRPANLKRGSVAARAAKNAPKDDPAPAPKPASGKVVAAQDVPGYASGQTFENFSQAAGAILSKLNTLPAGYVADTYQRGTALQIQLPENEFSTASSKYKGKDITELINDASKEANLPGGSLVAAGGWGAPSERSLDFCEIESLDGLISTPEVTITRGGIEWTRGPNFGDVVNSSTGFWDMTETVAEAGTELKTSIRPEVPDFEEARLDAVGVMMENGLLLRQGWPELVERWAKLTLMAHQYKLAQKKVNQIRTLSGAATDMTRGFGNALDIFHIIEMLANGERQRLLLSPSQTLEALIPWWVKSVIRIDLANRSGVADFRSITDAQIESEFTLRNIKVQWLKAFQDIALDATTGLALAYPGSVEIIFYPAGSFVAGVAPVISLDTIYDSTNLKKNDYVHLFVEQGVLMTNPCNRGNRVTIPLEANGRRAANDITRSFGDAIV</sequence>
<name>A0A8F3IPL3_9CAUD</name>
<organism evidence="2 3">
    <name type="scientific">Arthrobacter phage SilentRX</name>
    <dbReference type="NCBI Taxonomy" id="2836091"/>
    <lineage>
        <taxon>Viruses</taxon>
        <taxon>Duplodnaviria</taxon>
        <taxon>Heunggongvirae</taxon>
        <taxon>Uroviricota</taxon>
        <taxon>Caudoviricetes</taxon>
        <taxon>Silentrexvirus</taxon>
        <taxon>Silentrexvirus silentrx</taxon>
    </lineage>
</organism>
<accession>A0A8F3IPL3</accession>
<dbReference type="GeneID" id="77932364"/>
<dbReference type="InterPro" id="IPR047790">
    <property type="entry name" value="MCP_Sipho"/>
</dbReference>
<protein>
    <submittedName>
        <fullName evidence="2">Major capsid hexamer protein</fullName>
    </submittedName>
</protein>
<feature type="region of interest" description="Disordered" evidence="1">
    <location>
        <begin position="86"/>
        <end position="154"/>
    </location>
</feature>
<evidence type="ECO:0000256" key="1">
    <source>
        <dbReference type="SAM" id="MobiDB-lite"/>
    </source>
</evidence>
<dbReference type="EMBL" id="MW862992">
    <property type="protein sequence ID" value="QWY82762.1"/>
    <property type="molecule type" value="Genomic_DNA"/>
</dbReference>